<name>A0AAV1H998_XYRNO</name>
<feature type="region of interest" description="Disordered" evidence="1">
    <location>
        <begin position="1"/>
        <end position="25"/>
    </location>
</feature>
<evidence type="ECO:0000313" key="3">
    <source>
        <dbReference type="Proteomes" id="UP001178508"/>
    </source>
</evidence>
<accession>A0AAV1H998</accession>
<dbReference type="AlphaFoldDB" id="A0AAV1H998"/>
<proteinExistence type="predicted"/>
<evidence type="ECO:0000256" key="1">
    <source>
        <dbReference type="SAM" id="MobiDB-lite"/>
    </source>
</evidence>
<organism evidence="2 3">
    <name type="scientific">Xyrichtys novacula</name>
    <name type="common">Pearly razorfish</name>
    <name type="synonym">Hemipteronotus novacula</name>
    <dbReference type="NCBI Taxonomy" id="13765"/>
    <lineage>
        <taxon>Eukaryota</taxon>
        <taxon>Metazoa</taxon>
        <taxon>Chordata</taxon>
        <taxon>Craniata</taxon>
        <taxon>Vertebrata</taxon>
        <taxon>Euteleostomi</taxon>
        <taxon>Actinopterygii</taxon>
        <taxon>Neopterygii</taxon>
        <taxon>Teleostei</taxon>
        <taxon>Neoteleostei</taxon>
        <taxon>Acanthomorphata</taxon>
        <taxon>Eupercaria</taxon>
        <taxon>Labriformes</taxon>
        <taxon>Labridae</taxon>
        <taxon>Xyrichtys</taxon>
    </lineage>
</organism>
<protein>
    <submittedName>
        <fullName evidence="2">Uncharacterized protein</fullName>
    </submittedName>
</protein>
<evidence type="ECO:0000313" key="2">
    <source>
        <dbReference type="EMBL" id="CAJ1082612.1"/>
    </source>
</evidence>
<reference evidence="2" key="1">
    <citation type="submission" date="2023-08" db="EMBL/GenBank/DDBJ databases">
        <authorList>
            <person name="Alioto T."/>
            <person name="Alioto T."/>
            <person name="Gomez Garrido J."/>
        </authorList>
    </citation>
    <scope>NUCLEOTIDE SEQUENCE</scope>
</reference>
<dbReference type="EMBL" id="OY660883">
    <property type="protein sequence ID" value="CAJ1082612.1"/>
    <property type="molecule type" value="Genomic_DNA"/>
</dbReference>
<gene>
    <name evidence="2" type="ORF">XNOV1_A013469</name>
</gene>
<feature type="region of interest" description="Disordered" evidence="1">
    <location>
        <begin position="43"/>
        <end position="80"/>
    </location>
</feature>
<feature type="compositionally biased region" description="Basic and acidic residues" evidence="1">
    <location>
        <begin position="53"/>
        <end position="80"/>
    </location>
</feature>
<sequence>MAPESAGTSTPRPCPVIIKASSAPSDPRLSAALVNTTRRNARSLTVSSVKTHAGLEKRCSQRVRTPAEKRNQSTERIRIK</sequence>
<dbReference type="Proteomes" id="UP001178508">
    <property type="component" value="Chromosome 20"/>
</dbReference>
<keyword evidence="3" id="KW-1185">Reference proteome</keyword>
<feature type="compositionally biased region" description="Polar residues" evidence="1">
    <location>
        <begin position="1"/>
        <end position="11"/>
    </location>
</feature>